<organism evidence="3 4">
    <name type="scientific">Actinacidiphila acididurans</name>
    <dbReference type="NCBI Taxonomy" id="2784346"/>
    <lineage>
        <taxon>Bacteria</taxon>
        <taxon>Bacillati</taxon>
        <taxon>Actinomycetota</taxon>
        <taxon>Actinomycetes</taxon>
        <taxon>Kitasatosporales</taxon>
        <taxon>Streptomycetaceae</taxon>
        <taxon>Actinacidiphila</taxon>
    </lineage>
</organism>
<reference evidence="3 4" key="1">
    <citation type="submission" date="2021-01" db="EMBL/GenBank/DDBJ databases">
        <title>Streptomyces acididurans sp. nov., isolated from a peat swamp forest soil.</title>
        <authorList>
            <person name="Chantavorakit T."/>
            <person name="Duangmal K."/>
        </authorList>
    </citation>
    <scope>NUCLEOTIDE SEQUENCE [LARGE SCALE GENOMIC DNA]</scope>
    <source>
        <strain evidence="3 4">KK5PA1</strain>
    </source>
</reference>
<feature type="region of interest" description="Disordered" evidence="1">
    <location>
        <begin position="30"/>
        <end position="79"/>
    </location>
</feature>
<feature type="domain" description="DUF427" evidence="2">
    <location>
        <begin position="84"/>
        <end position="175"/>
    </location>
</feature>
<sequence>MGSSLRSAPTPHRCSPLAPAFDCAARPQLNAPRPRLASPADDPAQCIPARAGRRADEGRAHVPQTVAKPDPDHPITVEPTAGRVVVRAGGRIIADTTRALTLREADHPPVQYLPPDAVAPGVLHPTPTSTTCAYKGQASYYALITDDGEVPDAVWSYKTPKPIAAAIAGYVAFYPQHVDLTVEPAPEPTTQPEPTA</sequence>
<evidence type="ECO:0000313" key="3">
    <source>
        <dbReference type="EMBL" id="MBM9506461.1"/>
    </source>
</evidence>
<gene>
    <name evidence="3" type="ORF">ITX44_18260</name>
</gene>
<dbReference type="InterPro" id="IPR038694">
    <property type="entry name" value="DUF427_sf"/>
</dbReference>
<evidence type="ECO:0000259" key="2">
    <source>
        <dbReference type="Pfam" id="PF04248"/>
    </source>
</evidence>
<dbReference type="EMBL" id="JADKYB010000009">
    <property type="protein sequence ID" value="MBM9506461.1"/>
    <property type="molecule type" value="Genomic_DNA"/>
</dbReference>
<accession>A0ABS2TTZ7</accession>
<name>A0ABS2TTZ7_9ACTN</name>
<comment type="caution">
    <text evidence="3">The sequence shown here is derived from an EMBL/GenBank/DDBJ whole genome shotgun (WGS) entry which is preliminary data.</text>
</comment>
<keyword evidence="4" id="KW-1185">Reference proteome</keyword>
<protein>
    <submittedName>
        <fullName evidence="3">DUF427 domain-containing protein</fullName>
    </submittedName>
</protein>
<dbReference type="Gene3D" id="2.170.150.40">
    <property type="entry name" value="Domain of unknown function (DUF427)"/>
    <property type="match status" value="1"/>
</dbReference>
<dbReference type="PANTHER" id="PTHR34310:SF8">
    <property type="entry name" value="CONSERVED PROTEIN"/>
    <property type="match status" value="1"/>
</dbReference>
<dbReference type="Pfam" id="PF04248">
    <property type="entry name" value="NTP_transf_9"/>
    <property type="match status" value="1"/>
</dbReference>
<dbReference type="Proteomes" id="UP000749040">
    <property type="component" value="Unassembled WGS sequence"/>
</dbReference>
<evidence type="ECO:0000313" key="4">
    <source>
        <dbReference type="Proteomes" id="UP000749040"/>
    </source>
</evidence>
<dbReference type="InterPro" id="IPR007361">
    <property type="entry name" value="DUF427"/>
</dbReference>
<proteinExistence type="predicted"/>
<dbReference type="PANTHER" id="PTHR34310">
    <property type="entry name" value="DUF427 DOMAIN PROTEIN (AFU_ORTHOLOGUE AFUA_3G02220)"/>
    <property type="match status" value="1"/>
</dbReference>
<evidence type="ECO:0000256" key="1">
    <source>
        <dbReference type="SAM" id="MobiDB-lite"/>
    </source>
</evidence>